<evidence type="ECO:0000259" key="9">
    <source>
        <dbReference type="PROSITE" id="PS50885"/>
    </source>
</evidence>
<dbReference type="PATRIC" id="fig|159743.3.peg.5856"/>
<dbReference type="PROSITE" id="PS50885">
    <property type="entry name" value="HAMP"/>
    <property type="match status" value="1"/>
</dbReference>
<evidence type="ECO:0000256" key="1">
    <source>
        <dbReference type="ARBA" id="ARBA00004236"/>
    </source>
</evidence>
<feature type="domain" description="Methyl-accepting transducer" evidence="8">
    <location>
        <begin position="294"/>
        <end position="545"/>
    </location>
</feature>
<organism evidence="10 11">
    <name type="scientific">Paenibacillus terrae</name>
    <dbReference type="NCBI Taxonomy" id="159743"/>
    <lineage>
        <taxon>Bacteria</taxon>
        <taxon>Bacillati</taxon>
        <taxon>Bacillota</taxon>
        <taxon>Bacilli</taxon>
        <taxon>Bacillales</taxon>
        <taxon>Paenibacillaceae</taxon>
        <taxon>Paenibacillus</taxon>
    </lineage>
</organism>
<dbReference type="RefSeq" id="WP_044648905.1">
    <property type="nucleotide sequence ID" value="NZ_JTHP01000087.1"/>
</dbReference>
<dbReference type="Pfam" id="PF00015">
    <property type="entry name" value="MCPsignal"/>
    <property type="match status" value="1"/>
</dbReference>
<feature type="domain" description="HAMP" evidence="9">
    <location>
        <begin position="220"/>
        <end position="275"/>
    </location>
</feature>
<accession>A0A0D7WVN3</accession>
<gene>
    <name evidence="10" type="ORF">QD47_26385</name>
</gene>
<name>A0A0D7WVN3_9BACL</name>
<dbReference type="InterPro" id="IPR003660">
    <property type="entry name" value="HAMP_dom"/>
</dbReference>
<dbReference type="PANTHER" id="PTHR32089">
    <property type="entry name" value="METHYL-ACCEPTING CHEMOTAXIS PROTEIN MCPB"/>
    <property type="match status" value="1"/>
</dbReference>
<evidence type="ECO:0000256" key="4">
    <source>
        <dbReference type="ARBA" id="ARBA00023224"/>
    </source>
</evidence>
<keyword evidence="11" id="KW-1185">Reference proteome</keyword>
<dbReference type="SUPFAM" id="SSF58104">
    <property type="entry name" value="Methyl-accepting chemotaxis protein (MCP) signaling domain"/>
    <property type="match status" value="1"/>
</dbReference>
<feature type="transmembrane region" description="Helical" evidence="7">
    <location>
        <begin position="20"/>
        <end position="47"/>
    </location>
</feature>
<comment type="subcellular location">
    <subcellularLocation>
        <location evidence="1">Cell membrane</location>
    </subcellularLocation>
</comment>
<dbReference type="Proteomes" id="UP000032534">
    <property type="component" value="Unassembled WGS sequence"/>
</dbReference>
<comment type="similarity">
    <text evidence="5">Belongs to the methyl-accepting chemotaxis (MCP) protein family.</text>
</comment>
<protein>
    <submittedName>
        <fullName evidence="10">Chemotaxis protein</fullName>
    </submittedName>
</protein>
<reference evidence="10 11" key="1">
    <citation type="submission" date="2014-11" db="EMBL/GenBank/DDBJ databases">
        <title>Draft Genome Sequences of Paenibacillus polymyxa NRRL B-30509 and Paenibacillus terrae NRRL B-30644, Strains from a Poultry Environment that Produce Tridecaptin A and Paenicidins.</title>
        <authorList>
            <person name="van Belkum M.J."/>
            <person name="Lohans C.T."/>
            <person name="Vederas J.C."/>
        </authorList>
    </citation>
    <scope>NUCLEOTIDE SEQUENCE [LARGE SCALE GENOMIC DNA]</scope>
    <source>
        <strain evidence="10 11">NRRL B-30644</strain>
    </source>
</reference>
<evidence type="ECO:0000256" key="7">
    <source>
        <dbReference type="SAM" id="Phobius"/>
    </source>
</evidence>
<keyword evidence="2" id="KW-1003">Cell membrane</keyword>
<keyword evidence="7" id="KW-0812">Transmembrane</keyword>
<dbReference type="SMART" id="SM00304">
    <property type="entry name" value="HAMP"/>
    <property type="match status" value="1"/>
</dbReference>
<feature type="transmembrane region" description="Helical" evidence="7">
    <location>
        <begin position="198"/>
        <end position="219"/>
    </location>
</feature>
<dbReference type="OrthoDB" id="9760371at2"/>
<keyword evidence="4 6" id="KW-0807">Transducer</keyword>
<dbReference type="PROSITE" id="PS50111">
    <property type="entry name" value="CHEMOTAXIS_TRANSDUC_2"/>
    <property type="match status" value="1"/>
</dbReference>
<evidence type="ECO:0000256" key="2">
    <source>
        <dbReference type="ARBA" id="ARBA00022475"/>
    </source>
</evidence>
<dbReference type="Gene3D" id="1.10.287.950">
    <property type="entry name" value="Methyl-accepting chemotaxis protein"/>
    <property type="match status" value="1"/>
</dbReference>
<dbReference type="EMBL" id="JTHP01000087">
    <property type="protein sequence ID" value="KJD42773.1"/>
    <property type="molecule type" value="Genomic_DNA"/>
</dbReference>
<evidence type="ECO:0000256" key="3">
    <source>
        <dbReference type="ARBA" id="ARBA00023136"/>
    </source>
</evidence>
<evidence type="ECO:0000313" key="10">
    <source>
        <dbReference type="EMBL" id="KJD42773.1"/>
    </source>
</evidence>
<keyword evidence="7" id="KW-1133">Transmembrane helix</keyword>
<dbReference type="AlphaFoldDB" id="A0A0D7WVN3"/>
<evidence type="ECO:0000313" key="11">
    <source>
        <dbReference type="Proteomes" id="UP000032534"/>
    </source>
</evidence>
<dbReference type="InterPro" id="IPR004089">
    <property type="entry name" value="MCPsignal_dom"/>
</dbReference>
<proteinExistence type="inferred from homology"/>
<sequence length="581" mass="64822">MRTKLSDSTKKVKGFRDLKVTTTMVSMIMISLVGLLIVSLVGVLGMYQAKEGQGILYMDRFQHQTNILEVKSDFYNMRANYTKVLDNEEYTDKQYKQVQKGKDSVTSGLSKFSQKNLDPKEQKLYEELRGSIDTYYQNIEQIMAVKKNTGTYDKEERGRINTSSTAIVKILTDISDYNNEQSANLYQNTQNEIKMRTIILIAILVLVLAVLSMISFSAIRNIRSRMSTITKYCEEITQGNLTAALDPTLLKGNNEIAVIARAIQQMTDSTSMVITGVINESRQINHLSDQTNHNMTDLNERIRDVSATVEQLSAAMEETSAYTENMNHSADEMQRAAEYISLKTQEKAQSAYDTSLKAEALKYEASESNKASKEIYRKASEKMTEALEQAKAVDQIRILSQSILEITAQTNLLALNASIEAARAGESGRGFAVVANEIRKLADGSKQAVDQIQSVTQEVVQSVANLTTNAEELLDFLHAKVGKDYQLLEDTAEQYYNDVVEHTNTVNDLNATSKQVNATIQTMVRAIHEIATASEQSAVSTQHIAENMVSSTEKSLEVAQQSDQVKESATRLNELVEGFTI</sequence>
<dbReference type="GO" id="GO:0007165">
    <property type="term" value="P:signal transduction"/>
    <property type="evidence" value="ECO:0007669"/>
    <property type="project" value="UniProtKB-KW"/>
</dbReference>
<dbReference type="Pfam" id="PF12729">
    <property type="entry name" value="4HB_MCP_1"/>
    <property type="match status" value="1"/>
</dbReference>
<dbReference type="PANTHER" id="PTHR32089:SF112">
    <property type="entry name" value="LYSOZYME-LIKE PROTEIN-RELATED"/>
    <property type="match status" value="1"/>
</dbReference>
<dbReference type="GO" id="GO:0005886">
    <property type="term" value="C:plasma membrane"/>
    <property type="evidence" value="ECO:0007669"/>
    <property type="project" value="UniProtKB-SubCell"/>
</dbReference>
<evidence type="ECO:0000256" key="6">
    <source>
        <dbReference type="PROSITE-ProRule" id="PRU00284"/>
    </source>
</evidence>
<evidence type="ECO:0000259" key="8">
    <source>
        <dbReference type="PROSITE" id="PS50111"/>
    </source>
</evidence>
<evidence type="ECO:0000256" key="5">
    <source>
        <dbReference type="ARBA" id="ARBA00029447"/>
    </source>
</evidence>
<dbReference type="InterPro" id="IPR024478">
    <property type="entry name" value="HlyB_4HB_MCP"/>
</dbReference>
<comment type="caution">
    <text evidence="10">The sequence shown here is derived from an EMBL/GenBank/DDBJ whole genome shotgun (WGS) entry which is preliminary data.</text>
</comment>
<dbReference type="CDD" id="cd06225">
    <property type="entry name" value="HAMP"/>
    <property type="match status" value="1"/>
</dbReference>
<keyword evidence="3 7" id="KW-0472">Membrane</keyword>
<dbReference type="SMART" id="SM00283">
    <property type="entry name" value="MA"/>
    <property type="match status" value="1"/>
</dbReference>